<feature type="compositionally biased region" description="Low complexity" evidence="7">
    <location>
        <begin position="485"/>
        <end position="499"/>
    </location>
</feature>
<feature type="region of interest" description="Disordered" evidence="7">
    <location>
        <begin position="208"/>
        <end position="241"/>
    </location>
</feature>
<evidence type="ECO:0000313" key="11">
    <source>
        <dbReference type="Proteomes" id="UP000248340"/>
    </source>
</evidence>
<feature type="region of interest" description="Disordered" evidence="7">
    <location>
        <begin position="138"/>
        <end position="172"/>
    </location>
</feature>
<dbReference type="Pfam" id="PF05032">
    <property type="entry name" value="Spo12"/>
    <property type="match status" value="1"/>
</dbReference>
<dbReference type="FunFam" id="2.40.110.10:FF:000002">
    <property type="entry name" value="Acyl-CoA dehydrogenase fadE12"/>
    <property type="match status" value="1"/>
</dbReference>
<comment type="subunit">
    <text evidence="3">Homodimer.</text>
</comment>
<feature type="domain" description="SUN" evidence="9">
    <location>
        <begin position="197"/>
        <end position="393"/>
    </location>
</feature>
<accession>A0A319CM22</accession>
<name>A0A319CM22_9EURO</name>
<feature type="compositionally biased region" description="Acidic residues" evidence="7">
    <location>
        <begin position="405"/>
        <end position="415"/>
    </location>
</feature>
<evidence type="ECO:0000256" key="1">
    <source>
        <dbReference type="ARBA" id="ARBA00001974"/>
    </source>
</evidence>
<feature type="region of interest" description="Disordered" evidence="7">
    <location>
        <begin position="88"/>
        <end position="119"/>
    </location>
</feature>
<keyword evidence="4" id="KW-0285">Flavoprotein</keyword>
<sequence length="1374" mass="149821">MAGWTATQWIPWMTLISTWIDGVAANQSPSICPTPDTLKLGAQLIQWPVCIETRWGLQRSEADAATYILSQTPSVAAEAASVTVSASASSHEAVTSPTSVDEQQQQHRSDQELDTDSPLDNAKFLSFEDWKKQNLAKVGQSAENVGGSRRGGGVAQGKEDRRRPTGINNALDSLGDDAEIELDFGGFGADTTPEATRPTAWTAIVSPSTEARGERIPGAGHEAGADGPAQGMPQAGVPRSKDAGTTCKERFNYASFDCAATVLKTNPECSGSSSVLIENKDSYMLNECRAKNKFLILELCDDILVDTVVLANYEFFSSIFQTFRVSVSDRYPAKLDQWRELGVYEARNTREVQAFAVENPLIWARYVKIEFLTHYGNEFFCPLSLIRIHGTTMLEEYKHDGEAGPADDDEEEISEESTVPVPMAPDSGTTATGEEAPTPATAEPVDTAPTSDPEEEACRQSGSDMDVPELRELLGLLDTCDDQEAPAPGAGPEVAAQPQPNRPVSNEASPSQAQETVASGKGKEALSGEPGEQKVTSAVGSTATDSSSSSVTAVNSETASLSAVTEANNKSTLLPKDEPSSIAEPTRSSMTQPPSANPTTQESFFKSVHKRLQMLESNSSLSLQYIEEQSRILRDAFDKVEKRQLTKTSTFLEGLNVTVLNELKQVREQYDQVWKSVALEFEHQRIQYHQEIHSLSSQLGVLADELVFQKRVAVIQSMMILFCFGLVLFARGTASGYIEIPRVQNMVTRSYSLRSSSSPSPPYGSPLVSPTSTRATSSCRRTGGHRRNLSEDSQDELLSPTLAYSPPTPVSDALSSAEDEDPEQERGSTLELPEVAPPVQRSRSSPPDLPREGSTTPGSEASPVEIETGKPMNSMDYHRQKLQGKLASGESNQASYVSPSDELMSPCSKKLSDLKGKRFKKLHPSTCPPPPASPPSPSPSSATAPRRPWTWYIPLKFVEKDCIPAEAVFQAQLGQGEQRWTTHPAVMETLKARARQLGLWNMFLPKNHFAQGAGFSNLEYGLMAEYLGKSLIASEATNNAAPDTGNMEVLAKYGNEAQKQQWLTPLLEGRIRSAFLMTEPEVASSDATNIQLHIRREGDEYVLNGSKWWSSGAGDPRCAIYLVMGKSAPDHPDPYQQQSVILVPAHTPGITVHRMLTVYGYDDAPHGHGHISFANVRVPASNLVLGEGRGFEIIQGRLGPGRIHHAMRTIGAAEKALEWLIARINDDRKQTFGKPLASHGVILEWVARSRVEIDAARLVVLNAAIKIDQGDAKSALREIAQAKVLVPQTALTVIDRAVQAYGAAGVCQDTPLAYMWALIRTLRIADGPDEVHLQQLGKRENRDRKAEIRQKLEWQRAEGERLLSQTGLKIKGRL</sequence>
<dbReference type="Pfam" id="PF02771">
    <property type="entry name" value="Acyl-CoA_dh_N"/>
    <property type="match status" value="1"/>
</dbReference>
<feature type="region of interest" description="Disordered" evidence="7">
    <location>
        <begin position="399"/>
        <end position="466"/>
    </location>
</feature>
<dbReference type="Gene3D" id="2.40.110.10">
    <property type="entry name" value="Butyryl-CoA Dehydrogenase, subunit A, domain 2"/>
    <property type="match status" value="1"/>
</dbReference>
<dbReference type="InterPro" id="IPR012919">
    <property type="entry name" value="SUN_dom"/>
</dbReference>
<comment type="cofactor">
    <cofactor evidence="1">
        <name>FAD</name>
        <dbReference type="ChEBI" id="CHEBI:57692"/>
    </cofactor>
</comment>
<feature type="region of interest" description="Disordered" evidence="7">
    <location>
        <begin position="885"/>
        <end position="908"/>
    </location>
</feature>
<dbReference type="Pfam" id="PF00441">
    <property type="entry name" value="Acyl-CoA_dh_1"/>
    <property type="match status" value="1"/>
</dbReference>
<dbReference type="SUPFAM" id="SSF56645">
    <property type="entry name" value="Acyl-CoA dehydrogenase NM domain-like"/>
    <property type="match status" value="1"/>
</dbReference>
<reference evidence="10 11" key="1">
    <citation type="submission" date="2016-12" db="EMBL/GenBank/DDBJ databases">
        <title>The genomes of Aspergillus section Nigri reveals drivers in fungal speciation.</title>
        <authorList>
            <consortium name="DOE Joint Genome Institute"/>
            <person name="Vesth T.C."/>
            <person name="Nybo J."/>
            <person name="Theobald S."/>
            <person name="Brandl J."/>
            <person name="Frisvad J.C."/>
            <person name="Nielsen K.F."/>
            <person name="Lyhne E.K."/>
            <person name="Kogle M.E."/>
            <person name="Kuo A."/>
            <person name="Riley R."/>
            <person name="Clum A."/>
            <person name="Nolan M."/>
            <person name="Lipzen A."/>
            <person name="Salamov A."/>
            <person name="Henrissat B."/>
            <person name="Wiebenga A."/>
            <person name="De Vries R.P."/>
            <person name="Grigoriev I.V."/>
            <person name="Mortensen U.H."/>
            <person name="Andersen M.R."/>
            <person name="Baker S.E."/>
        </authorList>
    </citation>
    <scope>NUCLEOTIDE SEQUENCE [LARGE SCALE GENOMIC DNA]</scope>
    <source>
        <strain evidence="10 11">CBS 121591</strain>
    </source>
</reference>
<feature type="compositionally biased region" description="Low complexity" evidence="7">
    <location>
        <begin position="535"/>
        <end position="560"/>
    </location>
</feature>
<evidence type="ECO:0000256" key="5">
    <source>
        <dbReference type="ARBA" id="ARBA00022827"/>
    </source>
</evidence>
<dbReference type="PANTHER" id="PTHR48083">
    <property type="entry name" value="MEDIUM-CHAIN SPECIFIC ACYL-COA DEHYDROGENASE, MITOCHONDRIAL-RELATED"/>
    <property type="match status" value="1"/>
</dbReference>
<feature type="signal peptide" evidence="8">
    <location>
        <begin position="1"/>
        <end position="25"/>
    </location>
</feature>
<feature type="compositionally biased region" description="Polar residues" evidence="7">
    <location>
        <begin position="502"/>
        <end position="517"/>
    </location>
</feature>
<feature type="region of interest" description="Disordered" evidence="7">
    <location>
        <begin position="752"/>
        <end position="873"/>
    </location>
</feature>
<dbReference type="InterPro" id="IPR009100">
    <property type="entry name" value="AcylCoA_DH/oxidase_NM_dom_sf"/>
</dbReference>
<dbReference type="SUPFAM" id="SSF47203">
    <property type="entry name" value="Acyl-CoA dehydrogenase C-terminal domain-like"/>
    <property type="match status" value="1"/>
</dbReference>
<proteinExistence type="inferred from homology"/>
<keyword evidence="6" id="KW-0560">Oxidoreductase</keyword>
<dbReference type="InterPro" id="IPR013786">
    <property type="entry name" value="AcylCoA_DH/ox_N"/>
</dbReference>
<protein>
    <recommendedName>
        <fullName evidence="9">SUN domain-containing protein</fullName>
    </recommendedName>
</protein>
<dbReference type="InterPro" id="IPR050741">
    <property type="entry name" value="Acyl-CoA_dehydrogenase"/>
</dbReference>
<feature type="compositionally biased region" description="Polar residues" evidence="7">
    <location>
        <begin position="586"/>
        <end position="602"/>
    </location>
</feature>
<dbReference type="InterPro" id="IPR007727">
    <property type="entry name" value="Spo12"/>
</dbReference>
<dbReference type="PROSITE" id="PS51469">
    <property type="entry name" value="SUN"/>
    <property type="match status" value="1"/>
</dbReference>
<dbReference type="Pfam" id="PF07738">
    <property type="entry name" value="Sad1_UNC"/>
    <property type="match status" value="1"/>
</dbReference>
<dbReference type="InterPro" id="IPR046373">
    <property type="entry name" value="Acyl-CoA_Oxase/DH_mid-dom_sf"/>
</dbReference>
<feature type="region of interest" description="Disordered" evidence="7">
    <location>
        <begin position="481"/>
        <end position="602"/>
    </location>
</feature>
<dbReference type="GO" id="GO:0003995">
    <property type="term" value="F:acyl-CoA dehydrogenase activity"/>
    <property type="evidence" value="ECO:0007669"/>
    <property type="project" value="TreeGrafter"/>
</dbReference>
<evidence type="ECO:0000259" key="9">
    <source>
        <dbReference type="PROSITE" id="PS51469"/>
    </source>
</evidence>
<dbReference type="Gene3D" id="1.10.540.10">
    <property type="entry name" value="Acyl-CoA dehydrogenase/oxidase, N-terminal domain"/>
    <property type="match status" value="1"/>
</dbReference>
<dbReference type="GeneID" id="37133781"/>
<dbReference type="RefSeq" id="XP_025496746.1">
    <property type="nucleotide sequence ID" value="XM_025631040.1"/>
</dbReference>
<evidence type="ECO:0000256" key="8">
    <source>
        <dbReference type="SAM" id="SignalP"/>
    </source>
</evidence>
<keyword evidence="5" id="KW-0274">FAD</keyword>
<dbReference type="PANTHER" id="PTHR48083:SF13">
    <property type="entry name" value="ACYL-COA DEHYDROGENASE FAMILY MEMBER 11"/>
    <property type="match status" value="1"/>
</dbReference>
<gene>
    <name evidence="10" type="ORF">BO82DRAFT_273039</name>
</gene>
<dbReference type="Gene3D" id="2.60.120.260">
    <property type="entry name" value="Galactose-binding domain-like"/>
    <property type="match status" value="1"/>
</dbReference>
<dbReference type="InterPro" id="IPR037069">
    <property type="entry name" value="AcylCoA_DH/ox_N_sf"/>
</dbReference>
<dbReference type="GO" id="GO:0033539">
    <property type="term" value="P:fatty acid beta-oxidation using acyl-CoA dehydrogenase"/>
    <property type="evidence" value="ECO:0007669"/>
    <property type="project" value="TreeGrafter"/>
</dbReference>
<evidence type="ECO:0000256" key="7">
    <source>
        <dbReference type="SAM" id="MobiDB-lite"/>
    </source>
</evidence>
<evidence type="ECO:0000256" key="3">
    <source>
        <dbReference type="ARBA" id="ARBA00011738"/>
    </source>
</evidence>
<feature type="chain" id="PRO_5016325965" description="SUN domain-containing protein" evidence="8">
    <location>
        <begin position="26"/>
        <end position="1374"/>
    </location>
</feature>
<dbReference type="Gene3D" id="1.20.140.10">
    <property type="entry name" value="Butyryl-CoA Dehydrogenase, subunit A, domain 3"/>
    <property type="match status" value="1"/>
</dbReference>
<dbReference type="STRING" id="1448315.A0A319CM22"/>
<dbReference type="GO" id="GO:0005737">
    <property type="term" value="C:cytoplasm"/>
    <property type="evidence" value="ECO:0007669"/>
    <property type="project" value="TreeGrafter"/>
</dbReference>
<evidence type="ECO:0000256" key="4">
    <source>
        <dbReference type="ARBA" id="ARBA00022630"/>
    </source>
</evidence>
<dbReference type="InterPro" id="IPR036250">
    <property type="entry name" value="AcylCo_DH-like_C"/>
</dbReference>
<dbReference type="GO" id="GO:0050660">
    <property type="term" value="F:flavin adenine dinucleotide binding"/>
    <property type="evidence" value="ECO:0007669"/>
    <property type="project" value="InterPro"/>
</dbReference>
<keyword evidence="8" id="KW-0732">Signal</keyword>
<dbReference type="InterPro" id="IPR006091">
    <property type="entry name" value="Acyl-CoA_Oxase/DH_mid-dom"/>
</dbReference>
<dbReference type="VEuPathDB" id="FungiDB:BO82DRAFT_273039"/>
<feature type="compositionally biased region" description="Low complexity" evidence="7">
    <location>
        <begin position="429"/>
        <end position="450"/>
    </location>
</feature>
<organism evidence="10 11">
    <name type="scientific">Aspergillus uvarum CBS 121591</name>
    <dbReference type="NCBI Taxonomy" id="1448315"/>
    <lineage>
        <taxon>Eukaryota</taxon>
        <taxon>Fungi</taxon>
        <taxon>Dikarya</taxon>
        <taxon>Ascomycota</taxon>
        <taxon>Pezizomycotina</taxon>
        <taxon>Eurotiomycetes</taxon>
        <taxon>Eurotiomycetidae</taxon>
        <taxon>Eurotiales</taxon>
        <taxon>Aspergillaceae</taxon>
        <taxon>Aspergillus</taxon>
        <taxon>Aspergillus subgen. Circumdati</taxon>
    </lineage>
</organism>
<dbReference type="FunFam" id="2.60.120.260:FF:000082">
    <property type="entry name" value="Sad1/UNC domain protein"/>
    <property type="match status" value="1"/>
</dbReference>
<comment type="similarity">
    <text evidence="2">Belongs to the acyl-CoA dehydrogenase family.</text>
</comment>
<feature type="compositionally biased region" description="Pro residues" evidence="7">
    <location>
        <begin position="926"/>
        <end position="938"/>
    </location>
</feature>
<feature type="region of interest" description="Disordered" evidence="7">
    <location>
        <begin position="920"/>
        <end position="945"/>
    </location>
</feature>
<feature type="compositionally biased region" description="Polar residues" evidence="7">
    <location>
        <begin position="561"/>
        <end position="572"/>
    </location>
</feature>
<dbReference type="InterPro" id="IPR009075">
    <property type="entry name" value="AcylCo_DH/oxidase_C"/>
</dbReference>
<dbReference type="Pfam" id="PF02770">
    <property type="entry name" value="Acyl-CoA_dh_M"/>
    <property type="match status" value="1"/>
</dbReference>
<evidence type="ECO:0000313" key="10">
    <source>
        <dbReference type="EMBL" id="PYH86546.1"/>
    </source>
</evidence>
<keyword evidence="11" id="KW-1185">Reference proteome</keyword>
<evidence type="ECO:0000256" key="2">
    <source>
        <dbReference type="ARBA" id="ARBA00009347"/>
    </source>
</evidence>
<feature type="compositionally biased region" description="Polar residues" evidence="7">
    <location>
        <begin position="889"/>
        <end position="898"/>
    </location>
</feature>
<dbReference type="OrthoDB" id="434771at2759"/>
<evidence type="ECO:0000256" key="6">
    <source>
        <dbReference type="ARBA" id="ARBA00023002"/>
    </source>
</evidence>
<dbReference type="EMBL" id="KZ821676">
    <property type="protein sequence ID" value="PYH86546.1"/>
    <property type="molecule type" value="Genomic_DNA"/>
</dbReference>
<feature type="compositionally biased region" description="Low complexity" evidence="7">
    <location>
        <begin position="765"/>
        <end position="781"/>
    </location>
</feature>
<dbReference type="Proteomes" id="UP000248340">
    <property type="component" value="Unassembled WGS sequence"/>
</dbReference>